<keyword evidence="1" id="KW-0472">Membrane</keyword>
<evidence type="ECO:0000259" key="2">
    <source>
        <dbReference type="Pfam" id="PF00892"/>
    </source>
</evidence>
<reference evidence="3 4" key="1">
    <citation type="submission" date="2018-06" db="EMBL/GenBank/DDBJ databases">
        <title>Complete genome of Desulfovibrio indonesiensis P37SLT.</title>
        <authorList>
            <person name="Crispim J.S."/>
            <person name="Vidigal P.M.P."/>
            <person name="Silva L.C.F."/>
            <person name="Laguardia C.N."/>
            <person name="Araujo L.C."/>
            <person name="Dias R.S."/>
            <person name="Sousa M.P."/>
            <person name="Paula S.O."/>
            <person name="Silva C."/>
        </authorList>
    </citation>
    <scope>NUCLEOTIDE SEQUENCE [LARGE SCALE GENOMIC DNA]</scope>
    <source>
        <strain evidence="3 4">P37SLT</strain>
    </source>
</reference>
<proteinExistence type="predicted"/>
<dbReference type="GO" id="GO:0016020">
    <property type="term" value="C:membrane"/>
    <property type="evidence" value="ECO:0007669"/>
    <property type="project" value="InterPro"/>
</dbReference>
<evidence type="ECO:0000313" key="3">
    <source>
        <dbReference type="EMBL" id="TVM15631.1"/>
    </source>
</evidence>
<dbReference type="OrthoDB" id="9810239at2"/>
<evidence type="ECO:0000256" key="1">
    <source>
        <dbReference type="SAM" id="Phobius"/>
    </source>
</evidence>
<protein>
    <submittedName>
        <fullName evidence="3">EamA/RhaT family transporter</fullName>
    </submittedName>
</protein>
<dbReference type="EMBL" id="QMIE01000015">
    <property type="protein sequence ID" value="TVM15631.1"/>
    <property type="molecule type" value="Genomic_DNA"/>
</dbReference>
<feature type="transmembrane region" description="Helical" evidence="1">
    <location>
        <begin position="261"/>
        <end position="280"/>
    </location>
</feature>
<feature type="transmembrane region" description="Helical" evidence="1">
    <location>
        <begin position="35"/>
        <end position="53"/>
    </location>
</feature>
<dbReference type="RefSeq" id="WP_144303956.1">
    <property type="nucleotide sequence ID" value="NZ_QMIE01000015.1"/>
</dbReference>
<feature type="transmembrane region" description="Helical" evidence="1">
    <location>
        <begin position="237"/>
        <end position="255"/>
    </location>
</feature>
<comment type="caution">
    <text evidence="3">The sequence shown here is derived from an EMBL/GenBank/DDBJ whole genome shotgun (WGS) entry which is preliminary data.</text>
</comment>
<keyword evidence="4" id="KW-1185">Reference proteome</keyword>
<feature type="domain" description="EamA" evidence="2">
    <location>
        <begin position="6"/>
        <end position="138"/>
    </location>
</feature>
<evidence type="ECO:0000313" key="4">
    <source>
        <dbReference type="Proteomes" id="UP000448292"/>
    </source>
</evidence>
<feature type="transmembrane region" description="Helical" evidence="1">
    <location>
        <begin position="181"/>
        <end position="200"/>
    </location>
</feature>
<feature type="transmembrane region" description="Helical" evidence="1">
    <location>
        <begin position="7"/>
        <end position="29"/>
    </location>
</feature>
<accession>A0A7M3MBN0</accession>
<name>A0A7M3MBN0_9BACT</name>
<dbReference type="SUPFAM" id="SSF103481">
    <property type="entry name" value="Multidrug resistance efflux transporter EmrE"/>
    <property type="match status" value="1"/>
</dbReference>
<keyword evidence="1" id="KW-1133">Transmembrane helix</keyword>
<dbReference type="Proteomes" id="UP000448292">
    <property type="component" value="Unassembled WGS sequence"/>
</dbReference>
<dbReference type="InterPro" id="IPR000620">
    <property type="entry name" value="EamA_dom"/>
</dbReference>
<dbReference type="AlphaFoldDB" id="A0A7M3MBN0"/>
<feature type="transmembrane region" description="Helical" evidence="1">
    <location>
        <begin position="124"/>
        <end position="144"/>
    </location>
</feature>
<dbReference type="InterPro" id="IPR037185">
    <property type="entry name" value="EmrE-like"/>
</dbReference>
<feature type="transmembrane region" description="Helical" evidence="1">
    <location>
        <begin position="206"/>
        <end position="225"/>
    </location>
</feature>
<organism evidence="3 4">
    <name type="scientific">Oceanidesulfovibrio indonesiensis</name>
    <dbReference type="NCBI Taxonomy" id="54767"/>
    <lineage>
        <taxon>Bacteria</taxon>
        <taxon>Pseudomonadati</taxon>
        <taxon>Thermodesulfobacteriota</taxon>
        <taxon>Desulfovibrionia</taxon>
        <taxon>Desulfovibrionales</taxon>
        <taxon>Desulfovibrionaceae</taxon>
        <taxon>Oceanidesulfovibrio</taxon>
    </lineage>
</organism>
<sequence length="304" mass="31994">MTSQSRGLLLAFAGVLIITPDTLLVRLMHLDTWPLLFYRGMGMAAGVAVYTLMRGRQNLIQRIRALGLIGVATAVCFSTANMLFVNSLMRTSVANTLAIISTAPIWAAFFSALVLRERLPLRTWAAVVLTAGCIIVIVGGGLGGSGSSPTGDIIALFQAVFMAAGFVLIRSQPDVEMVPCMILGGSITAIVSFLNAGSLAVAMPDVVPLVLLVLVVLPGSFLCLLNAPRFIPAPEVNMILLLEMVLGPLLVWTAVGETVPIATFIGGTGLFAVLLGHSYLGMRAYGKKRIVPIRVGEASVSSGK</sequence>
<feature type="transmembrane region" description="Helical" evidence="1">
    <location>
        <begin position="65"/>
        <end position="85"/>
    </location>
</feature>
<dbReference type="Pfam" id="PF00892">
    <property type="entry name" value="EamA"/>
    <property type="match status" value="1"/>
</dbReference>
<dbReference type="PANTHER" id="PTHR22911">
    <property type="entry name" value="ACYL-MALONYL CONDENSING ENZYME-RELATED"/>
    <property type="match status" value="1"/>
</dbReference>
<feature type="transmembrane region" description="Helical" evidence="1">
    <location>
        <begin position="150"/>
        <end position="169"/>
    </location>
</feature>
<feature type="transmembrane region" description="Helical" evidence="1">
    <location>
        <begin position="97"/>
        <end position="115"/>
    </location>
</feature>
<gene>
    <name evidence="3" type="ORF">DPQ33_14620</name>
</gene>
<keyword evidence="1" id="KW-0812">Transmembrane</keyword>